<dbReference type="PANTHER" id="PTHR43708">
    <property type="entry name" value="CONSERVED EXPRESSED OXIDOREDUCTASE (EUROFUNG)"/>
    <property type="match status" value="1"/>
</dbReference>
<proteinExistence type="inferred from homology"/>
<comment type="similarity">
    <text evidence="1">Belongs to the Gfo/Idh/MocA family.</text>
</comment>
<evidence type="ECO:0000259" key="4">
    <source>
        <dbReference type="Pfam" id="PF02894"/>
    </source>
</evidence>
<evidence type="ECO:0000313" key="6">
    <source>
        <dbReference type="Proteomes" id="UP001055172"/>
    </source>
</evidence>
<dbReference type="SUPFAM" id="SSF55347">
    <property type="entry name" value="Glyceraldehyde-3-phosphate dehydrogenase-like, C-terminal domain"/>
    <property type="match status" value="1"/>
</dbReference>
<accession>A0AA37LNJ8</accession>
<sequence length="322" mass="35884">MSTIKVGIVGYGFAAKNFHLPFITAINDYEVTAILQRAEAPSDLSSAPSGSHCKVDFPNIRHYRNAEDFFADHDTQLIVVATHTDTHALSSEEADRVIQLANSKGLILTCFQNRRWDGDFQTLQKLIKEDALGEIKEAEIHYDFESPPWLAGMTKKEYAPGDGMAFGLESEVEDSFTIILQYDGPQKDLLVTIKTSVTTPMAQQLKHLVRGTKGSWLKEEQIAEGRKPLEPGFGEEPADVYGTLTTYKEFDGKIQHYDEATKKYVGKYPSIAGHWLGVYENLADAINGKAEIEVKATQSRDAIRVIELARESHDTGATVTWK</sequence>
<dbReference type="InterPro" id="IPR051317">
    <property type="entry name" value="Gfo/Idh/MocA_oxidoreduct"/>
</dbReference>
<evidence type="ECO:0000256" key="1">
    <source>
        <dbReference type="ARBA" id="ARBA00010928"/>
    </source>
</evidence>
<reference evidence="5 6" key="1">
    <citation type="submission" date="2021-07" db="EMBL/GenBank/DDBJ databases">
        <title>Genome data of Colletotrichum spaethianum.</title>
        <authorList>
            <person name="Utami Y.D."/>
            <person name="Hiruma K."/>
        </authorList>
    </citation>
    <scope>NUCLEOTIDE SEQUENCE [LARGE SCALE GENOMIC DNA]</scope>
    <source>
        <strain evidence="5 6">MAFF 242679</strain>
    </source>
</reference>
<feature type="domain" description="Gfo/Idh/MocA-like oxidoreductase C-terminal" evidence="4">
    <location>
        <begin position="162"/>
        <end position="320"/>
    </location>
</feature>
<keyword evidence="6" id="KW-1185">Reference proteome</keyword>
<feature type="domain" description="Gfo/Idh/MocA-like oxidoreductase N-terminal" evidence="3">
    <location>
        <begin position="4"/>
        <end position="88"/>
    </location>
</feature>
<evidence type="ECO:0000259" key="3">
    <source>
        <dbReference type="Pfam" id="PF01408"/>
    </source>
</evidence>
<dbReference type="Gene3D" id="3.30.360.10">
    <property type="entry name" value="Dihydrodipicolinate Reductase, domain 2"/>
    <property type="match status" value="2"/>
</dbReference>
<evidence type="ECO:0000313" key="5">
    <source>
        <dbReference type="EMBL" id="GJC78192.1"/>
    </source>
</evidence>
<name>A0AA37LNJ8_9PEZI</name>
<gene>
    <name evidence="5" type="ORF">ColLi_01030</name>
</gene>
<keyword evidence="2" id="KW-0560">Oxidoreductase</keyword>
<dbReference type="Proteomes" id="UP001055172">
    <property type="component" value="Unassembled WGS sequence"/>
</dbReference>
<dbReference type="InterPro" id="IPR036291">
    <property type="entry name" value="NAD(P)-bd_dom_sf"/>
</dbReference>
<dbReference type="SUPFAM" id="SSF51735">
    <property type="entry name" value="NAD(P)-binding Rossmann-fold domains"/>
    <property type="match status" value="1"/>
</dbReference>
<evidence type="ECO:0000256" key="2">
    <source>
        <dbReference type="ARBA" id="ARBA00023002"/>
    </source>
</evidence>
<organism evidence="5 6">
    <name type="scientific">Colletotrichum liriopes</name>
    <dbReference type="NCBI Taxonomy" id="708192"/>
    <lineage>
        <taxon>Eukaryota</taxon>
        <taxon>Fungi</taxon>
        <taxon>Dikarya</taxon>
        <taxon>Ascomycota</taxon>
        <taxon>Pezizomycotina</taxon>
        <taxon>Sordariomycetes</taxon>
        <taxon>Hypocreomycetidae</taxon>
        <taxon>Glomerellales</taxon>
        <taxon>Glomerellaceae</taxon>
        <taxon>Colletotrichum</taxon>
        <taxon>Colletotrichum spaethianum species complex</taxon>
    </lineage>
</organism>
<dbReference type="Pfam" id="PF01408">
    <property type="entry name" value="GFO_IDH_MocA"/>
    <property type="match status" value="1"/>
</dbReference>
<comment type="caution">
    <text evidence="5">The sequence shown here is derived from an EMBL/GenBank/DDBJ whole genome shotgun (WGS) entry which is preliminary data.</text>
</comment>
<dbReference type="InterPro" id="IPR000683">
    <property type="entry name" value="Gfo/Idh/MocA-like_OxRdtase_N"/>
</dbReference>
<dbReference type="Pfam" id="PF02894">
    <property type="entry name" value="GFO_IDH_MocA_C"/>
    <property type="match status" value="1"/>
</dbReference>
<dbReference type="GO" id="GO:0000166">
    <property type="term" value="F:nucleotide binding"/>
    <property type="evidence" value="ECO:0007669"/>
    <property type="project" value="InterPro"/>
</dbReference>
<dbReference type="EMBL" id="BPPX01000002">
    <property type="protein sequence ID" value="GJC78192.1"/>
    <property type="molecule type" value="Genomic_DNA"/>
</dbReference>
<dbReference type="InterPro" id="IPR004104">
    <property type="entry name" value="Gfo/Idh/MocA-like_OxRdtase_C"/>
</dbReference>
<dbReference type="Gene3D" id="3.40.50.720">
    <property type="entry name" value="NAD(P)-binding Rossmann-like Domain"/>
    <property type="match status" value="2"/>
</dbReference>
<dbReference type="GO" id="GO:0016491">
    <property type="term" value="F:oxidoreductase activity"/>
    <property type="evidence" value="ECO:0007669"/>
    <property type="project" value="UniProtKB-KW"/>
</dbReference>
<protein>
    <submittedName>
        <fullName evidence="5">Oxidoreductase</fullName>
    </submittedName>
</protein>
<dbReference type="AlphaFoldDB" id="A0AA37LNJ8"/>
<dbReference type="PANTHER" id="PTHR43708:SF5">
    <property type="entry name" value="CONSERVED EXPRESSED OXIDOREDUCTASE (EUROFUNG)-RELATED"/>
    <property type="match status" value="1"/>
</dbReference>